<organism evidence="1">
    <name type="scientific">marine metagenome</name>
    <dbReference type="NCBI Taxonomy" id="408172"/>
    <lineage>
        <taxon>unclassified sequences</taxon>
        <taxon>metagenomes</taxon>
        <taxon>ecological metagenomes</taxon>
    </lineage>
</organism>
<dbReference type="AlphaFoldDB" id="A0A382AB59"/>
<dbReference type="EMBL" id="UINC01024678">
    <property type="protein sequence ID" value="SVA98790.1"/>
    <property type="molecule type" value="Genomic_DNA"/>
</dbReference>
<protein>
    <submittedName>
        <fullName evidence="1">Uncharacterized protein</fullName>
    </submittedName>
</protein>
<name>A0A382AB59_9ZZZZ</name>
<gene>
    <name evidence="1" type="ORF">METZ01_LOCUS151644</name>
</gene>
<proteinExistence type="predicted"/>
<accession>A0A382AB59</accession>
<reference evidence="1" key="1">
    <citation type="submission" date="2018-05" db="EMBL/GenBank/DDBJ databases">
        <authorList>
            <person name="Lanie J.A."/>
            <person name="Ng W.-L."/>
            <person name="Kazmierczak K.M."/>
            <person name="Andrzejewski T.M."/>
            <person name="Davidsen T.M."/>
            <person name="Wayne K.J."/>
            <person name="Tettelin H."/>
            <person name="Glass J.I."/>
            <person name="Rusch D."/>
            <person name="Podicherti R."/>
            <person name="Tsui H.-C.T."/>
            <person name="Winkler M.E."/>
        </authorList>
    </citation>
    <scope>NUCLEOTIDE SEQUENCE</scope>
</reference>
<sequence>NQRTFAHTAEYYLGNFSGPPSGCTDLPASPPFRRL</sequence>
<evidence type="ECO:0000313" key="1">
    <source>
        <dbReference type="EMBL" id="SVA98790.1"/>
    </source>
</evidence>
<feature type="non-terminal residue" evidence="1">
    <location>
        <position position="1"/>
    </location>
</feature>